<keyword evidence="3 9" id="KW-0805">Transcription regulation</keyword>
<sequence length="118" mass="12867">MGLTSRATYGGIMSTTSHMLNEIREVNLSYLLLAQRLLREDKPMGMFRMGISDQLADVLANLSLAQTVKLAASNQMLCRFRFDDHAVLSALADKDKASAIAQAHSAILMASQPVEQIG</sequence>
<keyword evidence="10" id="KW-0282">Flagellum</keyword>
<accession>A0ABR7PG91</accession>
<comment type="similarity">
    <text evidence="9">Belongs to the FlhD family.</text>
</comment>
<reference evidence="10 11" key="1">
    <citation type="submission" date="2019-09" db="EMBL/GenBank/DDBJ databases">
        <title>Paraburkholderia podalyriae sp. nov., A South African Podalyria-associated rhizobium.</title>
        <authorList>
            <person name="Mavima L."/>
            <person name="Beukes C.W."/>
            <person name="Palmer M."/>
            <person name="De Meyer S.E."/>
            <person name="James E.K."/>
            <person name="Maluk M."/>
            <person name="Avontuur J.R."/>
            <person name="Chan W.Y."/>
            <person name="Venter S.N."/>
            <person name="Steenkamp E.T."/>
        </authorList>
    </citation>
    <scope>NUCLEOTIDE SEQUENCE [LARGE SCALE GENOMIC DNA]</scope>
    <source>
        <strain evidence="10 11">WC7.3b</strain>
    </source>
</reference>
<comment type="domain">
    <text evidence="9">The C-terminal region contains a putative helix-turn-helix (HTH) motif, suggesting that this region may bind DNA.</text>
</comment>
<keyword evidence="6 9" id="KW-0010">Activator</keyword>
<evidence type="ECO:0000313" key="10">
    <source>
        <dbReference type="EMBL" id="MBC8745393.1"/>
    </source>
</evidence>
<evidence type="ECO:0000256" key="2">
    <source>
        <dbReference type="ARBA" id="ARBA00022795"/>
    </source>
</evidence>
<dbReference type="Proteomes" id="UP000736373">
    <property type="component" value="Unassembled WGS sequence"/>
</dbReference>
<keyword evidence="2 9" id="KW-1005">Bacterial flagellum biogenesis</keyword>
<keyword evidence="7 9" id="KW-0804">Transcription</keyword>
<comment type="caution">
    <text evidence="10">The sequence shown here is derived from an EMBL/GenBank/DDBJ whole genome shotgun (WGS) entry which is preliminary data.</text>
</comment>
<evidence type="ECO:0000256" key="5">
    <source>
        <dbReference type="ARBA" id="ARBA00023157"/>
    </source>
</evidence>
<evidence type="ECO:0000256" key="7">
    <source>
        <dbReference type="ARBA" id="ARBA00023163"/>
    </source>
</evidence>
<dbReference type="EMBL" id="VZQQ01000001">
    <property type="protein sequence ID" value="MBC8745393.1"/>
    <property type="molecule type" value="Genomic_DNA"/>
</dbReference>
<evidence type="ECO:0000313" key="11">
    <source>
        <dbReference type="Proteomes" id="UP000736373"/>
    </source>
</evidence>
<evidence type="ECO:0000256" key="8">
    <source>
        <dbReference type="ARBA" id="ARBA00025431"/>
    </source>
</evidence>
<keyword evidence="11" id="KW-1185">Reference proteome</keyword>
<dbReference type="SUPFAM" id="SSF63592">
    <property type="entry name" value="Flagellar transcriptional activator FlhD"/>
    <property type="match status" value="1"/>
</dbReference>
<evidence type="ECO:0000256" key="9">
    <source>
        <dbReference type="HAMAP-Rule" id="MF_00725"/>
    </source>
</evidence>
<keyword evidence="1 9" id="KW-0963">Cytoplasm</keyword>
<feature type="disulfide bond" description="Interchain" evidence="9">
    <location>
        <position position="78"/>
    </location>
</feature>
<evidence type="ECO:0000256" key="3">
    <source>
        <dbReference type="ARBA" id="ARBA00023015"/>
    </source>
</evidence>
<comment type="subunit">
    <text evidence="9">Homodimer; disulfide-linked. Forms a heterohexamer composed of two FlhC and four FlhD subunits. Each FlhC binds a FlhD dimer, forming a heterotrimer, and a hexamer assembles by dimerization of two heterotrimers.</text>
</comment>
<keyword evidence="5 9" id="KW-1015">Disulfide bond</keyword>
<dbReference type="InterPro" id="IPR023559">
    <property type="entry name" value="Flagellar_FlhD"/>
</dbReference>
<keyword evidence="4 9" id="KW-0238">DNA-binding</keyword>
<evidence type="ECO:0000256" key="4">
    <source>
        <dbReference type="ARBA" id="ARBA00023125"/>
    </source>
</evidence>
<dbReference type="Gene3D" id="1.10.4000.10">
    <property type="entry name" value="Flagellar transcriptional activator FlhD"/>
    <property type="match status" value="1"/>
</dbReference>
<keyword evidence="10" id="KW-0966">Cell projection</keyword>
<comment type="function">
    <text evidence="8 9">Functions in complex with FlhC as a master transcriptional regulator that regulates transcription of several flagellar and non-flagellar operons by binding to their promoter region. Activates expression of class 2 flagellar genes, including fliA, which is a flagellum-specific sigma factor that turns on the class 3 genes. Also regulates genes whose products function in a variety of physiological pathways.</text>
</comment>
<name>A0ABR7PG91_9BURK</name>
<dbReference type="Pfam" id="PF05247">
    <property type="entry name" value="FlhD"/>
    <property type="match status" value="1"/>
</dbReference>
<evidence type="ECO:0000256" key="1">
    <source>
        <dbReference type="ARBA" id="ARBA00022490"/>
    </source>
</evidence>
<dbReference type="InterPro" id="IPR036194">
    <property type="entry name" value="FlhD_sf"/>
</dbReference>
<proteinExistence type="inferred from homology"/>
<protein>
    <recommendedName>
        <fullName evidence="9">Flagellar transcriptional regulator FlhD</fullName>
    </recommendedName>
</protein>
<comment type="subcellular location">
    <subcellularLocation>
        <location evidence="9">Cytoplasm</location>
    </subcellularLocation>
</comment>
<keyword evidence="10" id="KW-0969">Cilium</keyword>
<dbReference type="HAMAP" id="MF_00725">
    <property type="entry name" value="FlhD"/>
    <property type="match status" value="1"/>
</dbReference>
<dbReference type="NCBIfam" id="NF002783">
    <property type="entry name" value="PRK02909.1-1"/>
    <property type="match status" value="1"/>
</dbReference>
<organism evidence="10 11">
    <name type="scientific">Paraburkholderia podalyriae</name>
    <dbReference type="NCBI Taxonomy" id="1938811"/>
    <lineage>
        <taxon>Bacteria</taxon>
        <taxon>Pseudomonadati</taxon>
        <taxon>Pseudomonadota</taxon>
        <taxon>Betaproteobacteria</taxon>
        <taxon>Burkholderiales</taxon>
        <taxon>Burkholderiaceae</taxon>
        <taxon>Paraburkholderia</taxon>
    </lineage>
</organism>
<gene>
    <name evidence="9 10" type="primary">flhD</name>
    <name evidence="10" type="ORF">F6X42_01730</name>
</gene>
<evidence type="ECO:0000256" key="6">
    <source>
        <dbReference type="ARBA" id="ARBA00023159"/>
    </source>
</evidence>